<evidence type="ECO:0000313" key="2">
    <source>
        <dbReference type="Proteomes" id="UP000194204"/>
    </source>
</evidence>
<proteinExistence type="predicted"/>
<dbReference type="OrthoDB" id="6445212at2"/>
<reference evidence="1 2" key="1">
    <citation type="submission" date="2017-01" db="EMBL/GenBank/DDBJ databases">
        <title>Deconstructing symbiosis and pathogenesis requirements using a combined genomic-metabolomic approach.</title>
        <authorList>
            <person name="Tobias N.J."/>
            <person name="Wolff H."/>
            <person name="Djahanschiri B."/>
            <person name="Ebersberger I."/>
            <person name="Bode H.B."/>
        </authorList>
    </citation>
    <scope>NUCLEOTIDE SEQUENCE [LARGE SCALE GENOMIC DNA]</scope>
    <source>
        <strain evidence="1 2">DSM 4764</strain>
    </source>
</reference>
<organism evidence="1 2">
    <name type="scientific">Xenorhabdus beddingii</name>
    <dbReference type="NCBI Taxonomy" id="40578"/>
    <lineage>
        <taxon>Bacteria</taxon>
        <taxon>Pseudomonadati</taxon>
        <taxon>Pseudomonadota</taxon>
        <taxon>Gammaproteobacteria</taxon>
        <taxon>Enterobacterales</taxon>
        <taxon>Morganellaceae</taxon>
        <taxon>Xenorhabdus</taxon>
    </lineage>
</organism>
<dbReference type="RefSeq" id="WP_086112155.1">
    <property type="nucleotide sequence ID" value="NZ_CAWNHF010000189.1"/>
</dbReference>
<dbReference type="Proteomes" id="UP000194204">
    <property type="component" value="Unassembled WGS sequence"/>
</dbReference>
<keyword evidence="2" id="KW-1185">Reference proteome</keyword>
<comment type="caution">
    <text evidence="1">The sequence shown here is derived from an EMBL/GenBank/DDBJ whole genome shotgun (WGS) entry which is preliminary data.</text>
</comment>
<dbReference type="STRING" id="40578.Xbed_01372"/>
<protein>
    <submittedName>
        <fullName evidence="1">Uncharacterized protein</fullName>
    </submittedName>
</protein>
<dbReference type="AlphaFoldDB" id="A0A1Y2SRV2"/>
<dbReference type="EMBL" id="MUBK01000008">
    <property type="protein sequence ID" value="OTA20568.1"/>
    <property type="molecule type" value="Genomic_DNA"/>
</dbReference>
<accession>A0A1Y2SRV2</accession>
<sequence length="130" mass="14697">MEKIILFAMLFIPTIAFSSIKDDTEKALDYCATTESWASQIVITNSYRKNNQFDRMKATSSLLERTRLAKEGKPIVLKESGQLYTQTLEITIPYIDKNKKPAVFIASSIISAEECSLSEVAYFDITPEID</sequence>
<gene>
    <name evidence="1" type="ORF">Xbed_01372</name>
</gene>
<evidence type="ECO:0000313" key="1">
    <source>
        <dbReference type="EMBL" id="OTA20568.1"/>
    </source>
</evidence>
<name>A0A1Y2SRV2_9GAMM</name>